<keyword evidence="1" id="KW-0472">Membrane</keyword>
<evidence type="ECO:0000313" key="2">
    <source>
        <dbReference type="Proteomes" id="UP000035057"/>
    </source>
</evidence>
<dbReference type="RefSeq" id="WP_036133973.1">
    <property type="nucleotide sequence ID" value="NZ_ANIE01000009.1"/>
</dbReference>
<comment type="caution">
    <text evidence="1">The sequence shown here is derived from an EMBL/GenBank/DDBJ whole genome shotgun (WGS) entry which is preliminary data.</text>
</comment>
<sequence length="587" mass="59452">MNARRQTGALMVITPLVITAILLFTALAIDGARLLSLRADMQSQVNAAATAAAGASQACGGAAVSMQTMNARALAAAQAQGFDGDASDLVVQAGVIEKSASNPSEVVFRPVTDIAQSNATRVSYSRDEPISRLLPDGFLDDVRVSVNSAVRKEVIASISAAGSTAGVDGGLVGALLGGILGQPGYTLDPTDMSSLGNTLFSVGDLLDGLGVGTLEDALPLGADELATAIRTVGGAATPAGDLATRLLSASGIETVVISDVISTLSEAEVPRDAKFRAYDLLVSTALNVLQQQQILSGSPLTITNLNALGLPLTSAIDQNSLTLEVYVNRPPTAAVGPARQDINGDWITTFYAPDISLEIGVSAELPTLNLLGLAEFGIGSLVIPLAVDLGGGQGALVSASCAAGGNNDVVFGMDMQRQAVSLGTGTIDEPTGDHLSDPLDVNIGTLKLLAGLITIDPIVGLEATIDGTIGSVSATETMNPAYPLYCGAGGCSSLVYDQNSGGFSGTSFSVQIIDLEILATGIDTSLANAILSTVTGLLNTVVGSLLETLVDPLAEALGVGIGGMQVTIYEASQSGSQLIENIEVVGN</sequence>
<dbReference type="PATRIC" id="fig|1137280.3.peg.3080"/>
<accession>A0A072MZG4</accession>
<dbReference type="Proteomes" id="UP000035057">
    <property type="component" value="Unassembled WGS sequence"/>
</dbReference>
<dbReference type="AlphaFoldDB" id="A0A072MZG4"/>
<keyword evidence="2" id="KW-1185">Reference proteome</keyword>
<reference evidence="1 2" key="1">
    <citation type="submission" date="2012-12" db="EMBL/GenBank/DDBJ databases">
        <title>Genome assembly of Marinobacter sp. AK21.</title>
        <authorList>
            <person name="Khatri I."/>
            <person name="Kumar R."/>
            <person name="Vaidya B."/>
            <person name="Subramanian S."/>
            <person name="Pinnaka A."/>
        </authorList>
    </citation>
    <scope>NUCLEOTIDE SEQUENCE [LARGE SCALE GENOMIC DNA]</scope>
    <source>
        <strain evidence="1 2">AK21</strain>
    </source>
</reference>
<dbReference type="OrthoDB" id="6076742at2"/>
<dbReference type="EMBL" id="ANIE01000009">
    <property type="protein sequence ID" value="KEF30088.1"/>
    <property type="molecule type" value="Genomic_DNA"/>
</dbReference>
<proteinExistence type="predicted"/>
<organism evidence="1 2">
    <name type="scientific">Marinobacter nitratireducens</name>
    <dbReference type="NCBI Taxonomy" id="1137280"/>
    <lineage>
        <taxon>Bacteria</taxon>
        <taxon>Pseudomonadati</taxon>
        <taxon>Pseudomonadota</taxon>
        <taxon>Gammaproteobacteria</taxon>
        <taxon>Pseudomonadales</taxon>
        <taxon>Marinobacteraceae</taxon>
        <taxon>Marinobacter</taxon>
    </lineage>
</organism>
<keyword evidence="1" id="KW-0812">Transmembrane</keyword>
<evidence type="ECO:0000313" key="1">
    <source>
        <dbReference type="EMBL" id="KEF30088.1"/>
    </source>
</evidence>
<gene>
    <name evidence="1" type="ORF">D777_03264</name>
</gene>
<name>A0A072MZG4_9GAMM</name>
<protein>
    <submittedName>
        <fullName evidence="1">Transmembrane protein</fullName>
    </submittedName>
</protein>
<dbReference type="STRING" id="1137280.D777_03264"/>